<reference evidence="7 8" key="1">
    <citation type="journal article" date="2017" name="ISME J.">
        <title>Potential for microbial H2 and metal transformations associated with novel bacteria and archaea in deep terrestrial subsurface sediments.</title>
        <authorList>
            <person name="Hernsdorf A.W."/>
            <person name="Amano Y."/>
            <person name="Miyakawa K."/>
            <person name="Ise K."/>
            <person name="Suzuki Y."/>
            <person name="Anantharaman K."/>
            <person name="Probst A."/>
            <person name="Burstein D."/>
            <person name="Thomas B.C."/>
            <person name="Banfield J.F."/>
        </authorList>
    </citation>
    <scope>NUCLEOTIDE SEQUENCE [LARGE SCALE GENOMIC DNA]</scope>
    <source>
        <strain evidence="7">HGW-Wallbacteria-1</strain>
    </source>
</reference>
<dbReference type="InterPro" id="IPR051198">
    <property type="entry name" value="BchE-like"/>
</dbReference>
<dbReference type="InterPro" id="IPR007197">
    <property type="entry name" value="rSAM"/>
</dbReference>
<dbReference type="Proteomes" id="UP000233256">
    <property type="component" value="Unassembled WGS sequence"/>
</dbReference>
<evidence type="ECO:0000256" key="3">
    <source>
        <dbReference type="ARBA" id="ARBA00022723"/>
    </source>
</evidence>
<dbReference type="SFLD" id="SFLDS00029">
    <property type="entry name" value="Radical_SAM"/>
    <property type="match status" value="1"/>
</dbReference>
<dbReference type="Gene3D" id="3.40.50.280">
    <property type="entry name" value="Cobalamin-binding domain"/>
    <property type="match status" value="1"/>
</dbReference>
<evidence type="ECO:0000313" key="8">
    <source>
        <dbReference type="Proteomes" id="UP000233256"/>
    </source>
</evidence>
<sequence>MINFIYMPFGSLNHPSIALGQFRSQLGEASIPCRVHYFNFLLGSMMGFRNYELTSLQSGMGLQIAEGLFGCHAWGSGFGMDMEALLATGQGVDFSVYGQNYDVKWLIELRDELIPRFLDEGVRILMEESKGNFQGRHVFGFSCSYFQTLPSLALARRLKQKLPECVIVFGGSGFHSRMGLELLRSIPFADIVSTGEADDVVVPLFSALNEGRLIPDDLQGIHVKDALLFQSGSAAIPGAHFVGESYGRPSIPVSASVLEAIPTPDYQDYYNCLEMDGVDSETAMGSNYYLPFETSRGCWKGSRQHCAFCGLNPEDLAPRRKSPDRVMRIMRDLLEARPTDYVPSLHATDNLLPNEYFDDLLPRMAREGLPGNPRLFCEMRTTLSRNQVRLLAMAGFRAVQPGVESLSTEILKLMRKGVTGIKNIHFLILCQTYGIEPRWNMLYRIPGEEAHYYDEMASKISRLTHLTPPLVRARHIEMQPFSPMSTEAGWADSLSPQGWYGELYPADRVCIPLIAYFMEASLRNVISQEDYSRFESTVKIWVDLWRDQRTRPLLNWYADKDGDELLIQDTRTLTRTGSWQLDNAESMVYLSMSDPISMKRLHGEWGHLFENFQEFENTIRRFRNFGLIIEESGQYLALAIPGNTESLELLEKHLTRSRESNSESESESEKE</sequence>
<dbReference type="PANTHER" id="PTHR43409">
    <property type="entry name" value="ANAEROBIC MAGNESIUM-PROTOPORPHYRIN IX MONOMETHYL ESTER CYCLASE-RELATED"/>
    <property type="match status" value="1"/>
</dbReference>
<dbReference type="SUPFAM" id="SSF102114">
    <property type="entry name" value="Radical SAM enzymes"/>
    <property type="match status" value="1"/>
</dbReference>
<gene>
    <name evidence="7" type="ORF">CVV64_04760</name>
</gene>
<evidence type="ECO:0000259" key="6">
    <source>
        <dbReference type="SMART" id="SM00729"/>
    </source>
</evidence>
<dbReference type="SMART" id="SM00729">
    <property type="entry name" value="Elp3"/>
    <property type="match status" value="1"/>
</dbReference>
<evidence type="ECO:0000256" key="1">
    <source>
        <dbReference type="ARBA" id="ARBA00001966"/>
    </source>
</evidence>
<dbReference type="InterPro" id="IPR058240">
    <property type="entry name" value="rSAM_sf"/>
</dbReference>
<keyword evidence="5" id="KW-0411">Iron-sulfur</keyword>
<dbReference type="Pfam" id="PF04055">
    <property type="entry name" value="Radical_SAM"/>
    <property type="match status" value="1"/>
</dbReference>
<dbReference type="SFLD" id="SFLDF00324">
    <property type="entry name" value="bacteriocin_maturation"/>
    <property type="match status" value="1"/>
</dbReference>
<dbReference type="GO" id="GO:0046872">
    <property type="term" value="F:metal ion binding"/>
    <property type="evidence" value="ECO:0007669"/>
    <property type="project" value="UniProtKB-KW"/>
</dbReference>
<proteinExistence type="predicted"/>
<evidence type="ECO:0000313" key="7">
    <source>
        <dbReference type="EMBL" id="PKK91084.1"/>
    </source>
</evidence>
<dbReference type="GO" id="GO:0051536">
    <property type="term" value="F:iron-sulfur cluster binding"/>
    <property type="evidence" value="ECO:0007669"/>
    <property type="project" value="UniProtKB-KW"/>
</dbReference>
<evidence type="ECO:0000256" key="4">
    <source>
        <dbReference type="ARBA" id="ARBA00023004"/>
    </source>
</evidence>
<dbReference type="PANTHER" id="PTHR43409:SF7">
    <property type="entry name" value="BLL1977 PROTEIN"/>
    <property type="match status" value="1"/>
</dbReference>
<dbReference type="EMBL" id="PGXC01000003">
    <property type="protein sequence ID" value="PKK91084.1"/>
    <property type="molecule type" value="Genomic_DNA"/>
</dbReference>
<dbReference type="GO" id="GO:0005829">
    <property type="term" value="C:cytosol"/>
    <property type="evidence" value="ECO:0007669"/>
    <property type="project" value="TreeGrafter"/>
</dbReference>
<keyword evidence="3" id="KW-0479">Metal-binding</keyword>
<feature type="domain" description="Elp3/MiaA/NifB-like radical SAM core" evidence="6">
    <location>
        <begin position="288"/>
        <end position="506"/>
    </location>
</feature>
<evidence type="ECO:0000256" key="2">
    <source>
        <dbReference type="ARBA" id="ARBA00022691"/>
    </source>
</evidence>
<keyword evidence="4" id="KW-0408">Iron</keyword>
<dbReference type="AlphaFoldDB" id="A0A2N1PRW8"/>
<comment type="caution">
    <text evidence="7">The sequence shown here is derived from an EMBL/GenBank/DDBJ whole genome shotgun (WGS) entry which is preliminary data.</text>
</comment>
<evidence type="ECO:0000256" key="5">
    <source>
        <dbReference type="ARBA" id="ARBA00023014"/>
    </source>
</evidence>
<dbReference type="SFLD" id="SFLDG01082">
    <property type="entry name" value="B12-binding_domain_containing"/>
    <property type="match status" value="1"/>
</dbReference>
<accession>A0A2N1PRW8</accession>
<comment type="cofactor">
    <cofactor evidence="1">
        <name>[4Fe-4S] cluster</name>
        <dbReference type="ChEBI" id="CHEBI:49883"/>
    </cofactor>
</comment>
<dbReference type="NCBIfam" id="TIGR03975">
    <property type="entry name" value="rSAM_ocin_1"/>
    <property type="match status" value="1"/>
</dbReference>
<dbReference type="GO" id="GO:0003824">
    <property type="term" value="F:catalytic activity"/>
    <property type="evidence" value="ECO:0007669"/>
    <property type="project" value="InterPro"/>
</dbReference>
<dbReference type="InterPro" id="IPR023984">
    <property type="entry name" value="rSAM_ocin_1"/>
</dbReference>
<keyword evidence="2" id="KW-0949">S-adenosyl-L-methionine</keyword>
<protein>
    <recommendedName>
        <fullName evidence="6">Elp3/MiaA/NifB-like radical SAM core domain-containing protein</fullName>
    </recommendedName>
</protein>
<organism evidence="7 8">
    <name type="scientific">Candidatus Wallbacteria bacterium HGW-Wallbacteria-1</name>
    <dbReference type="NCBI Taxonomy" id="2013854"/>
    <lineage>
        <taxon>Bacteria</taxon>
        <taxon>Candidatus Walliibacteriota</taxon>
    </lineage>
</organism>
<name>A0A2N1PRW8_9BACT</name>
<dbReference type="InterPro" id="IPR006638">
    <property type="entry name" value="Elp3/MiaA/NifB-like_rSAM"/>
</dbReference>